<name>W7I464_9PEZI</name>
<dbReference type="Proteomes" id="UP000024837">
    <property type="component" value="Unassembled WGS sequence"/>
</dbReference>
<proteinExistence type="predicted"/>
<dbReference type="EMBL" id="KI966459">
    <property type="protein sequence ID" value="EWC43510.1"/>
    <property type="molecule type" value="Genomic_DNA"/>
</dbReference>
<organism evidence="1 2">
    <name type="scientific">Drechslerella stenobrocha 248</name>
    <dbReference type="NCBI Taxonomy" id="1043628"/>
    <lineage>
        <taxon>Eukaryota</taxon>
        <taxon>Fungi</taxon>
        <taxon>Dikarya</taxon>
        <taxon>Ascomycota</taxon>
        <taxon>Pezizomycotina</taxon>
        <taxon>Orbiliomycetes</taxon>
        <taxon>Orbiliales</taxon>
        <taxon>Orbiliaceae</taxon>
        <taxon>Drechslerella</taxon>
    </lineage>
</organism>
<sequence length="367" mass="39928">MATGVFTFIENDTIDKVAIVSIVDTSAFAKNAILGGIGVALALIAGPWLSAGASMAFFTTSVAYGTGFLIDGISNKPSDPVIDQILFPGQSAFRQHGGLTPFVDNDIRIRFMDLSPDGKLKISRYTEEKVGNKHFKLSEMIPGKSSLKYEMDVEWGLAIEGAWKLEFTALLSIRGFKPIGTPENSKVHPFQLTDLQSGSMFLQPPVSTNDKKLKDYKTWQPKKTGLEWDGGSYFMYFVVPEPKYEGPTFIGIPGVRADVLRLPKYKVTGAADIVVSDGKHLNETDALKPLALWYNDAAKGGASLPRVTSWSPVDRKIGEKTVPANTVADHSVGAGAGLKVEYDGDDSKSVVYLLASDVQRNFRIVPK</sequence>
<gene>
    <name evidence="1" type="ORF">DRE_07510</name>
</gene>
<protein>
    <submittedName>
        <fullName evidence="1">Uncharacterized protein</fullName>
    </submittedName>
</protein>
<dbReference type="HOGENOM" id="CLU_754445_0_0_1"/>
<keyword evidence="2" id="KW-1185">Reference proteome</keyword>
<reference evidence="1 2" key="1">
    <citation type="submission" date="2013-05" db="EMBL/GenBank/DDBJ databases">
        <title>Drechslerella stenobrocha genome reveals carnivorous origination and mechanical trapping mechanism of predatory fungi.</title>
        <authorList>
            <person name="Liu X."/>
            <person name="Zhang W."/>
            <person name="Liu K."/>
        </authorList>
    </citation>
    <scope>NUCLEOTIDE SEQUENCE [LARGE SCALE GENOMIC DNA]</scope>
    <source>
        <strain evidence="1 2">248</strain>
    </source>
</reference>
<accession>W7I464</accession>
<evidence type="ECO:0000313" key="2">
    <source>
        <dbReference type="Proteomes" id="UP000024837"/>
    </source>
</evidence>
<evidence type="ECO:0000313" key="1">
    <source>
        <dbReference type="EMBL" id="EWC43510.1"/>
    </source>
</evidence>
<dbReference type="AlphaFoldDB" id="W7I464"/>